<accession>A0ABS1BF29</accession>
<evidence type="ECO:0000256" key="1">
    <source>
        <dbReference type="SAM" id="Phobius"/>
    </source>
</evidence>
<evidence type="ECO:0000313" key="3">
    <source>
        <dbReference type="Proteomes" id="UP000660024"/>
    </source>
</evidence>
<keyword evidence="1" id="KW-0472">Membrane</keyword>
<name>A0ABS1BF29_9SPHI</name>
<gene>
    <name evidence="2" type="ORF">I5M32_00705</name>
</gene>
<dbReference type="EMBL" id="JAEHFY010000001">
    <property type="protein sequence ID" value="MBK0381464.1"/>
    <property type="molecule type" value="Genomic_DNA"/>
</dbReference>
<dbReference type="RefSeq" id="WP_200583895.1">
    <property type="nucleotide sequence ID" value="NZ_JAEHFY010000001.1"/>
</dbReference>
<comment type="caution">
    <text evidence="2">The sequence shown here is derived from an EMBL/GenBank/DDBJ whole genome shotgun (WGS) entry which is preliminary data.</text>
</comment>
<sequence length="184" mass="21391">MSTFLQIFINILCSVCASFIFLFLVLYLLRPKILISDYISKQANTFDDSCSTTYVFKIINKSFFSAFDVQLELFKLEQYRVTAKGINNRIKVIPMKTNEIKHIPSYITTNTCNRTSFAPHAVMFRTNEILENILKDEKQTLQLQITLRHGLTGLSRVYHKDYITINHIKEGQFKFGNSIDIDDK</sequence>
<dbReference type="Proteomes" id="UP000660024">
    <property type="component" value="Unassembled WGS sequence"/>
</dbReference>
<keyword evidence="1" id="KW-1133">Transmembrane helix</keyword>
<proteinExistence type="predicted"/>
<keyword evidence="3" id="KW-1185">Reference proteome</keyword>
<feature type="transmembrane region" description="Helical" evidence="1">
    <location>
        <begin position="6"/>
        <end position="29"/>
    </location>
</feature>
<protein>
    <submittedName>
        <fullName evidence="2">Uncharacterized protein</fullName>
    </submittedName>
</protein>
<organism evidence="2 3">
    <name type="scientific">Pedobacter segetis</name>
    <dbReference type="NCBI Taxonomy" id="2793069"/>
    <lineage>
        <taxon>Bacteria</taxon>
        <taxon>Pseudomonadati</taxon>
        <taxon>Bacteroidota</taxon>
        <taxon>Sphingobacteriia</taxon>
        <taxon>Sphingobacteriales</taxon>
        <taxon>Sphingobacteriaceae</taxon>
        <taxon>Pedobacter</taxon>
    </lineage>
</organism>
<keyword evidence="1" id="KW-0812">Transmembrane</keyword>
<evidence type="ECO:0000313" key="2">
    <source>
        <dbReference type="EMBL" id="MBK0381464.1"/>
    </source>
</evidence>
<reference evidence="2 3" key="1">
    <citation type="submission" date="2020-12" db="EMBL/GenBank/DDBJ databases">
        <title>Bacterial novel species Pedobacter sp. SD-b isolated from soil.</title>
        <authorList>
            <person name="Jung H.-Y."/>
        </authorList>
    </citation>
    <scope>NUCLEOTIDE SEQUENCE [LARGE SCALE GENOMIC DNA]</scope>
    <source>
        <strain evidence="2 3">SD-b</strain>
    </source>
</reference>